<dbReference type="Gene3D" id="3.40.50.1390">
    <property type="entry name" value="Resolvase, N-terminal catalytic domain"/>
    <property type="match status" value="1"/>
</dbReference>
<organism evidence="3 4">
    <name type="scientific">Methylocystis iwaonis</name>
    <dbReference type="NCBI Taxonomy" id="2885079"/>
    <lineage>
        <taxon>Bacteria</taxon>
        <taxon>Pseudomonadati</taxon>
        <taxon>Pseudomonadota</taxon>
        <taxon>Alphaproteobacteria</taxon>
        <taxon>Hyphomicrobiales</taxon>
        <taxon>Methylocystaceae</taxon>
        <taxon>Methylocystis</taxon>
    </lineage>
</organism>
<reference evidence="3 4" key="1">
    <citation type="journal article" date="2023" name="Int. J. Syst. Evol. Microbiol.">
        <title>Methylocystis iwaonis sp. nov., a type II methane-oxidizing bacterium from surface soil of a rice paddy field in Japan, and emended description of the genus Methylocystis (ex Whittenbury et al. 1970) Bowman et al. 1993.</title>
        <authorList>
            <person name="Kaise H."/>
            <person name="Sawadogo J.B."/>
            <person name="Alam M.S."/>
            <person name="Ueno C."/>
            <person name="Dianou D."/>
            <person name="Shinjo R."/>
            <person name="Asakawa S."/>
        </authorList>
    </citation>
    <scope>NUCLEOTIDE SEQUENCE [LARGE SCALE GENOMIC DNA]</scope>
    <source>
        <strain evidence="3 4">SS37A-Re</strain>
    </source>
</reference>
<dbReference type="Pfam" id="PF00239">
    <property type="entry name" value="Resolvase"/>
    <property type="match status" value="1"/>
</dbReference>
<keyword evidence="4" id="KW-1185">Reference proteome</keyword>
<gene>
    <name evidence="3" type="ORF">SS37A_04540</name>
</gene>
<evidence type="ECO:0000259" key="2">
    <source>
        <dbReference type="Pfam" id="PF00239"/>
    </source>
</evidence>
<dbReference type="InterPro" id="IPR009642">
    <property type="entry name" value="DUF1236"/>
</dbReference>
<evidence type="ECO:0000313" key="3">
    <source>
        <dbReference type="EMBL" id="BDV32925.1"/>
    </source>
</evidence>
<dbReference type="Pfam" id="PF06823">
    <property type="entry name" value="DUF1236"/>
    <property type="match status" value="1"/>
</dbReference>
<proteinExistence type="predicted"/>
<feature type="region of interest" description="Disordered" evidence="1">
    <location>
        <begin position="192"/>
        <end position="253"/>
    </location>
</feature>
<feature type="domain" description="Resolvase/invertase-type recombinase catalytic" evidence="2">
    <location>
        <begin position="24"/>
        <end position="147"/>
    </location>
</feature>
<sequence length="335" mass="36089">MCLAPDAHGPDVTTYLYDAPASQSRQSLATQWRRAEAVGLAIDQAFTEQEADAPTERRPVYDKLKAGDTLVVSGVGCLGESYAEITDVIRDLMRRRICVRSIYDNLTFDGRVADAGKQASRDSLIAFAAAAAETQKTAKRAAQTRQALVAEVSAPEPVGKDRHGPVLQFGVVAAQLSALAVAAYLASFVSPKLSRHSPASPPAQMAALDRQRAEAPLPPPADFREIPREKPAIVASDSNNQEASGDARQSLGISPEREQEIFSTVGDWRSARVKDASFAVAAGAIVPRGVHLAIFPRRLVAREAVLRGYRFIVSGQRIGVVDPTNRRIVAILKKE</sequence>
<dbReference type="InterPro" id="IPR006119">
    <property type="entry name" value="Resolv_N"/>
</dbReference>
<evidence type="ECO:0000256" key="1">
    <source>
        <dbReference type="SAM" id="MobiDB-lite"/>
    </source>
</evidence>
<dbReference type="InterPro" id="IPR036162">
    <property type="entry name" value="Resolvase-like_N_sf"/>
</dbReference>
<name>A0ABM8E4L4_9HYPH</name>
<accession>A0ABM8E4L4</accession>
<dbReference type="Proteomes" id="UP001317629">
    <property type="component" value="Chromosome"/>
</dbReference>
<dbReference type="EMBL" id="AP027142">
    <property type="protein sequence ID" value="BDV32925.1"/>
    <property type="molecule type" value="Genomic_DNA"/>
</dbReference>
<evidence type="ECO:0000313" key="4">
    <source>
        <dbReference type="Proteomes" id="UP001317629"/>
    </source>
</evidence>
<dbReference type="SUPFAM" id="SSF53041">
    <property type="entry name" value="Resolvase-like"/>
    <property type="match status" value="1"/>
</dbReference>
<protein>
    <recommendedName>
        <fullName evidence="2">Resolvase/invertase-type recombinase catalytic domain-containing protein</fullName>
    </recommendedName>
</protein>
<feature type="compositionally biased region" description="Basic and acidic residues" evidence="1">
    <location>
        <begin position="222"/>
        <end position="231"/>
    </location>
</feature>